<sequence>MSAENKDPSPVKMVVCPGCGGPSVYAPSNLFRPFCSERCKNIDFGAWASEGFRLPADTPPDDELLGGSKLQ</sequence>
<keyword evidence="5" id="KW-1185">Reference proteome</keyword>
<name>A0ABW0QBF7_9BURK</name>
<evidence type="ECO:0000256" key="2">
    <source>
        <dbReference type="ARBA" id="ARBA00022833"/>
    </source>
</evidence>
<dbReference type="EMBL" id="JBHSMX010000013">
    <property type="protein sequence ID" value="MFC5521217.1"/>
    <property type="molecule type" value="Genomic_DNA"/>
</dbReference>
<comment type="caution">
    <text evidence="4">The sequence shown here is derived from an EMBL/GenBank/DDBJ whole genome shotgun (WGS) entry which is preliminary data.</text>
</comment>
<dbReference type="RefSeq" id="WP_068833184.1">
    <property type="nucleotide sequence ID" value="NZ_JBHSMX010000013.1"/>
</dbReference>
<dbReference type="Proteomes" id="UP001596084">
    <property type="component" value="Unassembled WGS sequence"/>
</dbReference>
<comment type="subunit">
    <text evidence="3">Interacts with GyrB.</text>
</comment>
<dbReference type="SUPFAM" id="SSF57716">
    <property type="entry name" value="Glucocorticoid receptor-like (DNA-binding domain)"/>
    <property type="match status" value="1"/>
</dbReference>
<feature type="binding site" evidence="3">
    <location>
        <position position="35"/>
    </location>
    <ligand>
        <name>Zn(2+)</name>
        <dbReference type="ChEBI" id="CHEBI:29105"/>
    </ligand>
</feature>
<reference evidence="5" key="1">
    <citation type="journal article" date="2019" name="Int. J. Syst. Evol. Microbiol.">
        <title>The Global Catalogue of Microorganisms (GCM) 10K type strain sequencing project: providing services to taxonomists for standard genome sequencing and annotation.</title>
        <authorList>
            <consortium name="The Broad Institute Genomics Platform"/>
            <consortium name="The Broad Institute Genome Sequencing Center for Infectious Disease"/>
            <person name="Wu L."/>
            <person name="Ma J."/>
        </authorList>
    </citation>
    <scope>NUCLEOTIDE SEQUENCE [LARGE SCALE GENOMIC DNA]</scope>
    <source>
        <strain evidence="5">CGMCC 4.7277</strain>
    </source>
</reference>
<dbReference type="InterPro" id="IPR013088">
    <property type="entry name" value="Znf_NHR/GATA"/>
</dbReference>
<dbReference type="PANTHER" id="PTHR36150:SF1">
    <property type="entry name" value="DNA GYRASE INHIBITOR YACG"/>
    <property type="match status" value="1"/>
</dbReference>
<comment type="function">
    <text evidence="3">Inhibits all the catalytic activities of DNA gyrase by preventing its interaction with DNA. Acts by binding directly to the C-terminal domain of GyrB, which probably disrupts DNA binding by the gyrase.</text>
</comment>
<keyword evidence="1 3" id="KW-0479">Metal-binding</keyword>
<dbReference type="Pfam" id="PF03884">
    <property type="entry name" value="YacG"/>
    <property type="match status" value="1"/>
</dbReference>
<evidence type="ECO:0000256" key="1">
    <source>
        <dbReference type="ARBA" id="ARBA00022723"/>
    </source>
</evidence>
<gene>
    <name evidence="3" type="primary">yacG</name>
    <name evidence="4" type="ORF">ACFPP7_09845</name>
</gene>
<feature type="binding site" evidence="3">
    <location>
        <position position="16"/>
    </location>
    <ligand>
        <name>Zn(2+)</name>
        <dbReference type="ChEBI" id="CHEBI:29105"/>
    </ligand>
</feature>
<evidence type="ECO:0000256" key="3">
    <source>
        <dbReference type="HAMAP-Rule" id="MF_00649"/>
    </source>
</evidence>
<protein>
    <recommendedName>
        <fullName evidence="3">DNA gyrase inhibitor YacG</fullName>
    </recommendedName>
</protein>
<evidence type="ECO:0000313" key="5">
    <source>
        <dbReference type="Proteomes" id="UP001596084"/>
    </source>
</evidence>
<organism evidence="4 5">
    <name type="scientific">Polaromonas jejuensis</name>
    <dbReference type="NCBI Taxonomy" id="457502"/>
    <lineage>
        <taxon>Bacteria</taxon>
        <taxon>Pseudomonadati</taxon>
        <taxon>Pseudomonadota</taxon>
        <taxon>Betaproteobacteria</taxon>
        <taxon>Burkholderiales</taxon>
        <taxon>Comamonadaceae</taxon>
        <taxon>Polaromonas</taxon>
    </lineage>
</organism>
<keyword evidence="2 3" id="KW-0862">Zinc</keyword>
<proteinExistence type="inferred from homology"/>
<dbReference type="HAMAP" id="MF_00649">
    <property type="entry name" value="DNA_gyrase_inhibitor_YacG"/>
    <property type="match status" value="1"/>
</dbReference>
<dbReference type="InterPro" id="IPR005584">
    <property type="entry name" value="DNA_gyrase_inhibitor_YacG"/>
</dbReference>
<dbReference type="Gene3D" id="3.30.50.10">
    <property type="entry name" value="Erythroid Transcription Factor GATA-1, subunit A"/>
    <property type="match status" value="1"/>
</dbReference>
<feature type="binding site" evidence="3">
    <location>
        <position position="39"/>
    </location>
    <ligand>
        <name>Zn(2+)</name>
        <dbReference type="ChEBI" id="CHEBI:29105"/>
    </ligand>
</feature>
<accession>A0ABW0QBF7</accession>
<comment type="similarity">
    <text evidence="3">Belongs to the DNA gyrase inhibitor YacG family.</text>
</comment>
<comment type="cofactor">
    <cofactor evidence="3">
        <name>Zn(2+)</name>
        <dbReference type="ChEBI" id="CHEBI:29105"/>
    </cofactor>
    <text evidence="3">Binds 1 zinc ion.</text>
</comment>
<evidence type="ECO:0000313" key="4">
    <source>
        <dbReference type="EMBL" id="MFC5521217.1"/>
    </source>
</evidence>
<dbReference type="PANTHER" id="PTHR36150">
    <property type="entry name" value="DNA GYRASE INHIBITOR YACG"/>
    <property type="match status" value="1"/>
</dbReference>
<feature type="binding site" evidence="3">
    <location>
        <position position="19"/>
    </location>
    <ligand>
        <name>Zn(2+)</name>
        <dbReference type="ChEBI" id="CHEBI:29105"/>
    </ligand>
</feature>